<keyword evidence="4" id="KW-1185">Reference proteome</keyword>
<protein>
    <submittedName>
        <fullName evidence="3">Crispr-associated protein Cas6</fullName>
    </submittedName>
</protein>
<dbReference type="RefSeq" id="WP_012675739.1">
    <property type="nucleotide sequence ID" value="NC_012440.1"/>
</dbReference>
<evidence type="ECO:0000256" key="1">
    <source>
        <dbReference type="ARBA" id="ARBA00023118"/>
    </source>
</evidence>
<dbReference type="OrthoDB" id="45555at2"/>
<dbReference type="PaxDb" id="123214-PERMA_1765"/>
<dbReference type="PANTHER" id="PTHR36984:SF3">
    <property type="entry name" value="CRISPR-ASSOCIATED ENDORIBONUCLEASE CAS6"/>
    <property type="match status" value="1"/>
</dbReference>
<dbReference type="PANTHER" id="PTHR36984">
    <property type="entry name" value="CRISPR-ASSOCIATED ENDORIBONUCLEASE CAS6 1"/>
    <property type="match status" value="1"/>
</dbReference>
<proteinExistence type="predicted"/>
<dbReference type="Gene3D" id="3.30.70.1890">
    <property type="match status" value="1"/>
</dbReference>
<evidence type="ECO:0000313" key="4">
    <source>
        <dbReference type="Proteomes" id="UP000001366"/>
    </source>
</evidence>
<organism evidence="3 4">
    <name type="scientific">Persephonella marina (strain DSM 14350 / EX-H1)</name>
    <dbReference type="NCBI Taxonomy" id="123214"/>
    <lineage>
        <taxon>Bacteria</taxon>
        <taxon>Pseudomonadati</taxon>
        <taxon>Aquificota</taxon>
        <taxon>Aquificia</taxon>
        <taxon>Aquificales</taxon>
        <taxon>Hydrogenothermaceae</taxon>
        <taxon>Persephonella</taxon>
    </lineage>
</organism>
<keyword evidence="1" id="KW-0051">Antiviral defense</keyword>
<dbReference type="Proteomes" id="UP000001366">
    <property type="component" value="Chromosome"/>
</dbReference>
<dbReference type="HOGENOM" id="CLU_090947_0_0_0"/>
<feature type="domain" description="CRISPR associated protein Cas6 C-terminal" evidence="2">
    <location>
        <begin position="136"/>
        <end position="263"/>
    </location>
</feature>
<dbReference type="EMBL" id="CP001230">
    <property type="protein sequence ID" value="ACO03500.1"/>
    <property type="molecule type" value="Genomic_DNA"/>
</dbReference>
<dbReference type="InterPro" id="IPR010156">
    <property type="entry name" value="CRISPR-assoc_prot_Cas6"/>
</dbReference>
<evidence type="ECO:0000313" key="3">
    <source>
        <dbReference type="EMBL" id="ACO03500.1"/>
    </source>
</evidence>
<dbReference type="KEGG" id="pmx:PERMA_1765"/>
<dbReference type="GO" id="GO:0016788">
    <property type="term" value="F:hydrolase activity, acting on ester bonds"/>
    <property type="evidence" value="ECO:0007669"/>
    <property type="project" value="InterPro"/>
</dbReference>
<dbReference type="InterPro" id="IPR049435">
    <property type="entry name" value="Cas_Cas6_C"/>
</dbReference>
<dbReference type="NCBIfam" id="TIGR01877">
    <property type="entry name" value="cas_cas6"/>
    <property type="match status" value="1"/>
</dbReference>
<dbReference type="Pfam" id="PF01881">
    <property type="entry name" value="Cas_Cas6_C"/>
    <property type="match status" value="1"/>
</dbReference>
<name>C0QS82_PERMH</name>
<evidence type="ECO:0000259" key="2">
    <source>
        <dbReference type="Pfam" id="PF01881"/>
    </source>
</evidence>
<dbReference type="Gene3D" id="3.30.70.1900">
    <property type="match status" value="1"/>
</dbReference>
<dbReference type="InterPro" id="IPR045747">
    <property type="entry name" value="CRISPR-assoc_prot_Cas6_N_sf"/>
</dbReference>
<sequence>MRLKIQIETECVPIIYRHRVVSFIKEALKKSNGSYKDFLYQNKITKPFTFNLVLPKNREANKTLIKIDDNFSVEDIVFSLKDRCITIYISSLDRGFINSLYRGIKRLKFFDFSWNDSMLVEGKKIIWKVRSITVFPDKVIKESSVLFKTNSPMIIEDKEDRPVLFNQPEFEECLNEIADRILKAKHIKGSGLSKPLRFEPVEMRKQVVKHTLKDFRDKTGKPVMYLTGNSGVFRLSGDPSDLNILHKIGIGNRTGQGFGMIELVSQ</sequence>
<dbReference type="CDD" id="cd21140">
    <property type="entry name" value="Cas6_I-like"/>
    <property type="match status" value="1"/>
</dbReference>
<accession>C0QS82</accession>
<dbReference type="GO" id="GO:0051607">
    <property type="term" value="P:defense response to virus"/>
    <property type="evidence" value="ECO:0007669"/>
    <property type="project" value="UniProtKB-KW"/>
</dbReference>
<gene>
    <name evidence="3" type="primary">cas_5</name>
    <name evidence="3" type="ordered locus">PERMA_1765</name>
</gene>
<reference evidence="3 4" key="1">
    <citation type="journal article" date="2009" name="J. Bacteriol.">
        <title>Complete and draft genome sequences of six members of the Aquificales.</title>
        <authorList>
            <person name="Reysenbach A.L."/>
            <person name="Hamamura N."/>
            <person name="Podar M."/>
            <person name="Griffiths E."/>
            <person name="Ferreira S."/>
            <person name="Hochstein R."/>
            <person name="Heidelberg J."/>
            <person name="Johnson J."/>
            <person name="Mead D."/>
            <person name="Pohorille A."/>
            <person name="Sarmiento M."/>
            <person name="Schweighofer K."/>
            <person name="Seshadri R."/>
            <person name="Voytek M.A."/>
        </authorList>
    </citation>
    <scope>NUCLEOTIDE SEQUENCE [LARGE SCALE GENOMIC DNA]</scope>
    <source>
        <strain evidence="4">DSM 14350 / EX-H1</strain>
    </source>
</reference>
<dbReference type="AlphaFoldDB" id="C0QS82"/>
<dbReference type="eggNOG" id="COG1583">
    <property type="taxonomic scope" value="Bacteria"/>
</dbReference>
<dbReference type="STRING" id="123214.PERMA_1765"/>